<name>A0A0Y0AEA6_9CAUD</name>
<gene>
    <name evidence="1" type="ORF">SEA_WEISS13_73</name>
</gene>
<dbReference type="EMBL" id="KT591076">
    <property type="protein sequence ID" value="AMB17287.1"/>
    <property type="molecule type" value="Genomic_DNA"/>
</dbReference>
<protein>
    <submittedName>
        <fullName evidence="1">Uncharacterized protein</fullName>
    </submittedName>
</protein>
<evidence type="ECO:0000313" key="1">
    <source>
        <dbReference type="EMBL" id="AMB17287.1"/>
    </source>
</evidence>
<dbReference type="Proteomes" id="UP000224265">
    <property type="component" value="Segment"/>
</dbReference>
<accession>A0A0Y0AEA6</accession>
<organism evidence="1 2">
    <name type="scientific">Mycobacterium phage Weiss13</name>
    <dbReference type="NCBI Taxonomy" id="1784843"/>
    <lineage>
        <taxon>Viruses</taxon>
        <taxon>Duplodnaviria</taxon>
        <taxon>Heunggongvirae</taxon>
        <taxon>Uroviricota</taxon>
        <taxon>Caudoviricetes</taxon>
        <taxon>Papyrusvirus</taxon>
        <taxon>Papyrusvirus send513</taxon>
    </lineage>
</organism>
<sequence>MDVERVDAHEELVEKVKRLLRRRGWDILVIARLGGWVEAVDFFAFKPDRGVAGIICHVKEGQDYCLRAAQAERCVDWDSPAYVVYSNGATIPAKDLAAHGRKEQYAGHHPFYRYIGTNRVYTFNEVFR</sequence>
<reference evidence="1 2" key="1">
    <citation type="submission" date="2015-08" db="EMBL/GenBank/DDBJ databases">
        <authorList>
            <person name="Adams C.A."/>
            <person name="Ardeshna N.S."/>
            <person name="Badithe A.V."/>
            <person name="Badrani J.H."/>
            <person name="Birkholz E.A."/>
            <person name="Butler M."/>
            <person name="Chu A."/>
            <person name="Farmer C.N."/>
            <person name="Frischer G.M."/>
            <person name="Hsieh L.Y."/>
            <person name="Jackson K.B."/>
            <person name="Kagy D.N."/>
            <person name="Kendall J.C."/>
            <person name="Lin C.Y."/>
            <person name="Morgan M.N."/>
            <person name="Nachnani R."/>
            <person name="Nadeau S.M."/>
            <person name="Parikh M."/>
            <person name="Perez M.V."/>
            <person name="Peters C.E."/>
            <person name="Pogliano J."/>
            <person name="Popescu N.I."/>
            <person name="Shiao R."/>
            <person name="Song C.L."/>
            <person name="Ting J.M."/>
            <person name="Udani D.R."/>
            <person name="Waller L.B."/>
            <person name="Wang A.Y."/>
            <person name="Wu C.E."/>
            <person name="Yang A.B."/>
            <person name="Yao J."/>
            <person name="Zhang B.H."/>
            <person name="Anders K.R."/>
            <person name="Bradley K.W."/>
            <person name="Asai D.J."/>
            <person name="Bowman C.A."/>
            <person name="Russell D.A."/>
            <person name="Pope W.H."/>
            <person name="Jacobs-Sera D."/>
            <person name="Hendrix R.W."/>
            <person name="Hatfull G.F."/>
        </authorList>
    </citation>
    <scope>NUCLEOTIDE SEQUENCE [LARGE SCALE GENOMIC DNA]</scope>
</reference>
<proteinExistence type="predicted"/>
<evidence type="ECO:0000313" key="2">
    <source>
        <dbReference type="Proteomes" id="UP000224265"/>
    </source>
</evidence>